<dbReference type="CDD" id="cd06145">
    <property type="entry name" value="REX1_like"/>
    <property type="match status" value="1"/>
</dbReference>
<evidence type="ECO:0000256" key="3">
    <source>
        <dbReference type="ARBA" id="ARBA00022722"/>
    </source>
</evidence>
<dbReference type="EMBL" id="JARO02000721">
    <property type="protein sequence ID" value="KPP77612.1"/>
    <property type="molecule type" value="Genomic_DNA"/>
</dbReference>
<dbReference type="InterPro" id="IPR013520">
    <property type="entry name" value="Ribonucl_H"/>
</dbReference>
<comment type="subcellular location">
    <subcellularLocation>
        <location evidence="1">Nucleus</location>
    </subcellularLocation>
</comment>
<evidence type="ECO:0000256" key="8">
    <source>
        <dbReference type="SAM" id="MobiDB-lite"/>
    </source>
</evidence>
<evidence type="ECO:0000256" key="6">
    <source>
        <dbReference type="ARBA" id="ARBA00023242"/>
    </source>
</evidence>
<evidence type="ECO:0000256" key="5">
    <source>
        <dbReference type="ARBA" id="ARBA00022839"/>
    </source>
</evidence>
<feature type="region of interest" description="Disordered" evidence="8">
    <location>
        <begin position="345"/>
        <end position="364"/>
    </location>
</feature>
<protein>
    <recommendedName>
        <fullName evidence="9">C3H1-type domain-containing protein</fullName>
    </recommendedName>
</protein>
<dbReference type="Pfam" id="PF15870">
    <property type="entry name" value="EloA-BP1"/>
    <property type="match status" value="1"/>
</dbReference>
<evidence type="ECO:0000256" key="2">
    <source>
        <dbReference type="ARBA" id="ARBA00006357"/>
    </source>
</evidence>
<comment type="caution">
    <text evidence="10">The sequence shown here is derived from an EMBL/GenBank/DDBJ whole genome shotgun (WGS) entry which is preliminary data.</text>
</comment>
<dbReference type="FunFam" id="3.30.420.10:FF:000031">
    <property type="entry name" value="RNA exonuclease 1"/>
    <property type="match status" value="1"/>
</dbReference>
<feature type="region of interest" description="Disordered" evidence="8">
    <location>
        <begin position="122"/>
        <end position="160"/>
    </location>
</feature>
<dbReference type="SMART" id="SM00479">
    <property type="entry name" value="EXOIII"/>
    <property type="match status" value="1"/>
</dbReference>
<evidence type="ECO:0000259" key="9">
    <source>
        <dbReference type="PROSITE" id="PS50103"/>
    </source>
</evidence>
<keyword evidence="3" id="KW-0540">Nuclease</keyword>
<dbReference type="PROSITE" id="PS50103">
    <property type="entry name" value="ZF_C3H1"/>
    <property type="match status" value="1"/>
</dbReference>
<dbReference type="Gene3D" id="3.30.420.10">
    <property type="entry name" value="Ribonuclease H-like superfamily/Ribonuclease H"/>
    <property type="match status" value="1"/>
</dbReference>
<gene>
    <name evidence="10" type="ORF">Z043_102953</name>
</gene>
<evidence type="ECO:0000313" key="10">
    <source>
        <dbReference type="EMBL" id="KPP77612.1"/>
    </source>
</evidence>
<dbReference type="InterPro" id="IPR000571">
    <property type="entry name" value="Znf_CCCH"/>
</dbReference>
<proteinExistence type="inferred from homology"/>
<dbReference type="InterPro" id="IPR047021">
    <property type="entry name" value="REXO1/3/4-like"/>
</dbReference>
<organism evidence="10 11">
    <name type="scientific">Scleropages formosus</name>
    <name type="common">Asian bonytongue</name>
    <name type="synonym">Osteoglossum formosum</name>
    <dbReference type="NCBI Taxonomy" id="113540"/>
    <lineage>
        <taxon>Eukaryota</taxon>
        <taxon>Metazoa</taxon>
        <taxon>Chordata</taxon>
        <taxon>Craniata</taxon>
        <taxon>Vertebrata</taxon>
        <taxon>Euteleostomi</taxon>
        <taxon>Actinopterygii</taxon>
        <taxon>Neopterygii</taxon>
        <taxon>Teleostei</taxon>
        <taxon>Osteoglossocephala</taxon>
        <taxon>Osteoglossomorpha</taxon>
        <taxon>Osteoglossiformes</taxon>
        <taxon>Osteoglossidae</taxon>
        <taxon>Scleropages</taxon>
    </lineage>
</organism>
<keyword evidence="7" id="KW-0479">Metal-binding</keyword>
<dbReference type="GO" id="GO:0003676">
    <property type="term" value="F:nucleic acid binding"/>
    <property type="evidence" value="ECO:0007669"/>
    <property type="project" value="InterPro"/>
</dbReference>
<dbReference type="Proteomes" id="UP000034805">
    <property type="component" value="Unassembled WGS sequence"/>
</dbReference>
<keyword evidence="5" id="KW-0269">Exonuclease</keyword>
<dbReference type="InterPro" id="IPR031736">
    <property type="entry name" value="REXO1-like_dom"/>
</dbReference>
<feature type="domain" description="C3H1-type" evidence="9">
    <location>
        <begin position="7"/>
        <end position="33"/>
    </location>
</feature>
<keyword evidence="6" id="KW-0539">Nucleus</keyword>
<dbReference type="PANTHER" id="PTHR12801:SF152">
    <property type="entry name" value="EXONUCLEASE DOMAIN-CONTAINING PROTEIN"/>
    <property type="match status" value="1"/>
</dbReference>
<accession>A0A0P7XLC4</accession>
<evidence type="ECO:0000256" key="7">
    <source>
        <dbReference type="PROSITE-ProRule" id="PRU00723"/>
    </source>
</evidence>
<keyword evidence="7" id="KW-0862">Zinc</keyword>
<dbReference type="InterPro" id="IPR034922">
    <property type="entry name" value="REX1-like_exo"/>
</dbReference>
<dbReference type="Pfam" id="PF00929">
    <property type="entry name" value="RNase_T"/>
    <property type="match status" value="1"/>
</dbReference>
<feature type="region of interest" description="Disordered" evidence="8">
    <location>
        <begin position="651"/>
        <end position="698"/>
    </location>
</feature>
<name>A0A0P7XLC4_SCLFO</name>
<dbReference type="InterPro" id="IPR036397">
    <property type="entry name" value="RNaseH_sf"/>
</dbReference>
<comment type="similarity">
    <text evidence="2">Belongs to the REXO1/REXO3 family.</text>
</comment>
<keyword evidence="7" id="KW-0863">Zinc-finger</keyword>
<dbReference type="GO" id="GO:0005634">
    <property type="term" value="C:nucleus"/>
    <property type="evidence" value="ECO:0007669"/>
    <property type="project" value="UniProtKB-SubCell"/>
</dbReference>
<dbReference type="GO" id="GO:0010629">
    <property type="term" value="P:negative regulation of gene expression"/>
    <property type="evidence" value="ECO:0007669"/>
    <property type="project" value="UniProtKB-ARBA"/>
</dbReference>
<dbReference type="SUPFAM" id="SSF53098">
    <property type="entry name" value="Ribonuclease H-like"/>
    <property type="match status" value="1"/>
</dbReference>
<dbReference type="AlphaFoldDB" id="A0A0P7XLC4"/>
<dbReference type="GO" id="GO:0004527">
    <property type="term" value="F:exonuclease activity"/>
    <property type="evidence" value="ECO:0007669"/>
    <property type="project" value="UniProtKB-KW"/>
</dbReference>
<sequence>MLPSAGFFATVTCPFHARGFCERPFCPFRHDDAAELSNWKIQGGGKAPLPLCKEGCWVTTEKNSCFLELERINKEIETVKCEVEKEQRRLSHYQTFQEDCAGNGSSNDLNLHNGLKELQPKSAVEFPKPTCDGEERQNLKRTRKSSSENQSGSRTDVDSDEEGVLIIDIPALEEHKKRPRSTKCKTNTKVLLERSEIDVPVPLMSEMSASTKPDLDVLTSAMESGYSNCADSAIVNQGDYGKGKLFEDVSQCLEKLESKKIAYLPEHELVKGSKMYGVSECSGLISTSWPEKTLLVKHTSTPPSKMETVIQNIIPADPFDKDYCLQQKPVTSRAASEALNDEYSSASALKAKHEEQQDTQQAIPSAETTWVPVLPGVSCDQKTVTPLNFAGALLVGTGDHQTADHQTTNQLTPTNVQQIKQLAVTNYQGADIPAKDYQPIYNQPVASTDVFQPISKSLTSTLQPASCDFGLYATQPNNIPGNANQAIGTGLSSEEDNCSDVELSDSDPMEECYRIFMEANQTEPAQIQNDTQTETVVVEKTEMEKKPLPVSGPKKRVAHVSKHERAHLMLSTSKLQQLEQKATVAMASVKGGQTFTTVTSLQKNLENVTPSPSKIPVQTTCVNILPVGATIQWANVHFILPEGTIALPLSSVPTPPSASSIHSPMPLPQHPIVTPAKPLPQPAASKRRPKVRPEASTKVPHDLRQRYVNLFVEEFLKTSFTVQDAFEKALAEEKTIYDRSINKLKYLSVAVNVLKRLKNQCVNSPKTSTEATVLGSRGHISLSPLLLLTSDTAVVALYNQLKDYTLSEALLKENNYAFAHPDIPGRAIQYGSIRKGGTDLPGGVETRYSCCEGAVGTPGCQLHVHDALSLDGFVRSIPSPSLDNGCPGVFALDCEMCYTTKGLELARVTVVNPKLQVIYDTFVKPDSEVIDYNTRFTGISEEDLSQANSSISDIQTSLLSFINADTILIGHNLQNDLCALKLVHSTVVDTAVVFPHCLGFPHKRALHSLVADHLRRIIQSVSGHDSGEDAIACMELMLWKVKEDSKGKRL</sequence>
<keyword evidence="4" id="KW-0378">Hydrolase</keyword>
<dbReference type="GO" id="GO:0008270">
    <property type="term" value="F:zinc ion binding"/>
    <property type="evidence" value="ECO:0007669"/>
    <property type="project" value="UniProtKB-KW"/>
</dbReference>
<feature type="zinc finger region" description="C3H1-type" evidence="7">
    <location>
        <begin position="7"/>
        <end position="33"/>
    </location>
</feature>
<evidence type="ECO:0000256" key="1">
    <source>
        <dbReference type="ARBA" id="ARBA00004123"/>
    </source>
</evidence>
<evidence type="ECO:0000256" key="4">
    <source>
        <dbReference type="ARBA" id="ARBA00022801"/>
    </source>
</evidence>
<reference evidence="10 11" key="1">
    <citation type="submission" date="2015-08" db="EMBL/GenBank/DDBJ databases">
        <title>The genome of the Asian arowana (Scleropages formosus).</title>
        <authorList>
            <person name="Tan M.H."/>
            <person name="Gan H.M."/>
            <person name="Croft L.J."/>
            <person name="Austin C.M."/>
        </authorList>
    </citation>
    <scope>NUCLEOTIDE SEQUENCE [LARGE SCALE GENOMIC DNA]</scope>
    <source>
        <strain evidence="10">Aro1</strain>
    </source>
</reference>
<dbReference type="InterPro" id="IPR012337">
    <property type="entry name" value="RNaseH-like_sf"/>
</dbReference>
<dbReference type="PANTHER" id="PTHR12801">
    <property type="entry name" value="RNA EXONUCLEASE REXO1 / RECO3 FAMILY MEMBER-RELATED"/>
    <property type="match status" value="1"/>
</dbReference>
<evidence type="ECO:0000313" key="11">
    <source>
        <dbReference type="Proteomes" id="UP000034805"/>
    </source>
</evidence>